<feature type="chain" id="PRO_5046643521" evidence="2">
    <location>
        <begin position="25"/>
        <end position="495"/>
    </location>
</feature>
<name>A0ABY5PG48_9ACTN</name>
<evidence type="ECO:0000256" key="2">
    <source>
        <dbReference type="SAM" id="SignalP"/>
    </source>
</evidence>
<dbReference type="RefSeq" id="WP_353864161.1">
    <property type="nucleotide sequence ID" value="NZ_CP088295.1"/>
</dbReference>
<feature type="compositionally biased region" description="Basic residues" evidence="1">
    <location>
        <begin position="483"/>
        <end position="495"/>
    </location>
</feature>
<dbReference type="Gene3D" id="2.160.20.10">
    <property type="entry name" value="Single-stranded right-handed beta-helix, Pectin lyase-like"/>
    <property type="match status" value="1"/>
</dbReference>
<dbReference type="InterPro" id="IPR011050">
    <property type="entry name" value="Pectin_lyase_fold/virulence"/>
</dbReference>
<dbReference type="EMBL" id="CP088295">
    <property type="protein sequence ID" value="UUY03659.1"/>
    <property type="molecule type" value="Genomic_DNA"/>
</dbReference>
<dbReference type="InterPro" id="IPR012334">
    <property type="entry name" value="Pectin_lyas_fold"/>
</dbReference>
<feature type="region of interest" description="Disordered" evidence="1">
    <location>
        <begin position="467"/>
        <end position="495"/>
    </location>
</feature>
<dbReference type="SUPFAM" id="SSF51126">
    <property type="entry name" value="Pectin lyase-like"/>
    <property type="match status" value="1"/>
</dbReference>
<reference evidence="4" key="1">
    <citation type="submission" date="2021-11" db="EMBL/GenBank/DDBJ databases">
        <title>Cultivation dependent microbiological survey of springs from the worlds oldest radium mine currently devoted to the extraction of radon-saturated water.</title>
        <authorList>
            <person name="Kapinusova G."/>
            <person name="Smrhova T."/>
            <person name="Strejcek M."/>
            <person name="Suman J."/>
            <person name="Jani K."/>
            <person name="Pajer P."/>
            <person name="Uhlik O."/>
        </authorList>
    </citation>
    <scope>NUCLEOTIDE SEQUENCE [LARGE SCALE GENOMIC DNA]</scope>
    <source>
        <strain evidence="4">J379</strain>
    </source>
</reference>
<evidence type="ECO:0000256" key="1">
    <source>
        <dbReference type="SAM" id="MobiDB-lite"/>
    </source>
</evidence>
<proteinExistence type="predicted"/>
<organism evidence="3 4">
    <name type="scientific">Svornostia abyssi</name>
    <dbReference type="NCBI Taxonomy" id="2898438"/>
    <lineage>
        <taxon>Bacteria</taxon>
        <taxon>Bacillati</taxon>
        <taxon>Actinomycetota</taxon>
        <taxon>Thermoleophilia</taxon>
        <taxon>Solirubrobacterales</taxon>
        <taxon>Baekduiaceae</taxon>
        <taxon>Svornostia</taxon>
    </lineage>
</organism>
<evidence type="ECO:0000313" key="4">
    <source>
        <dbReference type="Proteomes" id="UP001058860"/>
    </source>
</evidence>
<feature type="signal peptide" evidence="2">
    <location>
        <begin position="1"/>
        <end position="24"/>
    </location>
</feature>
<sequence>MDLRRLAFPVALIALLAAAGPAAGATHHAAPDSERTSLPCAEATPCKLDYAMLVASTGDDVALAPGDYYSSGTTPWAGVPDVRSGVAVHGSPGRPLPVLHGHVFTSTQPFIALRSGGTLSDVTLDVEPEPGLAGARATDVEAGALLDRSIVRARGATGAAMTACAMLGGTVRNTACLGSGDGTVHAIMGTGSGAATYAVRNVTAITKAAAGDGLRVLASSNTATMTVANTIARGTTSDLVARAGLGTGRVTVNIDHSNWSAQSTGGNGVTTIASGAGNQHGPTFATPVFTDAAAGDYRPLPTSPTIDAGANDFLNGPLALGGDVRTIGPVSDIGAYEVEAAPPPPPAPPATPDVPFPADQPVPDFSGGEPFPESSEGNVAFSEDFEAPVIRGLTVRKLSRTSKARAIRFRLSEPAEVALVISRPATERAEAKELAVIKVERDAGPNVVRLNRKPGRYEVTAVAVDAAGNTSDEQTKRFTITKPKPKPKRKRPKRS</sequence>
<keyword evidence="4" id="KW-1185">Reference proteome</keyword>
<gene>
    <name evidence="3" type="ORF">LRS13_23815</name>
</gene>
<dbReference type="Proteomes" id="UP001058860">
    <property type="component" value="Chromosome"/>
</dbReference>
<accession>A0ABY5PG48</accession>
<keyword evidence="2" id="KW-0732">Signal</keyword>
<protein>
    <submittedName>
        <fullName evidence="3">Uncharacterized protein</fullName>
    </submittedName>
</protein>
<evidence type="ECO:0000313" key="3">
    <source>
        <dbReference type="EMBL" id="UUY03659.1"/>
    </source>
</evidence>